<dbReference type="GO" id="GO:0003677">
    <property type="term" value="F:DNA binding"/>
    <property type="evidence" value="ECO:0007669"/>
    <property type="project" value="UniProtKB-UniRule"/>
</dbReference>
<accession>A0A1Y6EU40</accession>
<keyword evidence="7" id="KW-1185">Reference proteome</keyword>
<feature type="domain" description="HTH tetR-type" evidence="5">
    <location>
        <begin position="29"/>
        <end position="89"/>
    </location>
</feature>
<gene>
    <name evidence="6" type="ORF">SAMN06297229_1363</name>
</gene>
<dbReference type="PANTHER" id="PTHR47506:SF10">
    <property type="entry name" value="TRANSCRIPTIONAL REGULATORY PROTEIN"/>
    <property type="match status" value="1"/>
</dbReference>
<dbReference type="Proteomes" id="UP000194450">
    <property type="component" value="Unassembled WGS sequence"/>
</dbReference>
<dbReference type="SUPFAM" id="SSF46689">
    <property type="entry name" value="Homeodomain-like"/>
    <property type="match status" value="1"/>
</dbReference>
<dbReference type="Pfam" id="PF00440">
    <property type="entry name" value="TetR_N"/>
    <property type="match status" value="1"/>
</dbReference>
<dbReference type="Gene3D" id="1.10.357.10">
    <property type="entry name" value="Tetracycline Repressor, domain 2"/>
    <property type="match status" value="1"/>
</dbReference>
<dbReference type="InterPro" id="IPR054156">
    <property type="entry name" value="YxaF_TetR_C"/>
</dbReference>
<dbReference type="InterPro" id="IPR036271">
    <property type="entry name" value="Tet_transcr_reg_TetR-rel_C_sf"/>
</dbReference>
<evidence type="ECO:0000259" key="5">
    <source>
        <dbReference type="PROSITE" id="PS50977"/>
    </source>
</evidence>
<sequence>MLLSKHSSNYENGLESRNLTVSLMPRPAKFDRDTAIGNAVQLFWQRGFSATSMKDLESALNMRPGSIYASFGSKEQLFGMALESYAEVSLAKLADQIANEPSAIQALASYLRGMADEQAEIPPAQACMLVKTLLELGHQNSELGARAEALLAQMESTFATILQRDGIPEAEAQRIASRLQVGIMGLRSYFQRDISAAQKAELANALADDLLYWAQAYR</sequence>
<keyword evidence="1" id="KW-0805">Transcription regulation</keyword>
<evidence type="ECO:0000313" key="7">
    <source>
        <dbReference type="Proteomes" id="UP000194450"/>
    </source>
</evidence>
<dbReference type="Gene3D" id="1.10.10.60">
    <property type="entry name" value="Homeodomain-like"/>
    <property type="match status" value="1"/>
</dbReference>
<evidence type="ECO:0000256" key="3">
    <source>
        <dbReference type="ARBA" id="ARBA00023163"/>
    </source>
</evidence>
<dbReference type="InterPro" id="IPR009057">
    <property type="entry name" value="Homeodomain-like_sf"/>
</dbReference>
<dbReference type="PANTHER" id="PTHR47506">
    <property type="entry name" value="TRANSCRIPTIONAL REGULATORY PROTEIN"/>
    <property type="match status" value="1"/>
</dbReference>
<dbReference type="PROSITE" id="PS50977">
    <property type="entry name" value="HTH_TETR_2"/>
    <property type="match status" value="1"/>
</dbReference>
<dbReference type="SUPFAM" id="SSF48498">
    <property type="entry name" value="Tetracyclin repressor-like, C-terminal domain"/>
    <property type="match status" value="1"/>
</dbReference>
<feature type="DNA-binding region" description="H-T-H motif" evidence="4">
    <location>
        <begin position="52"/>
        <end position="71"/>
    </location>
</feature>
<dbReference type="InterPro" id="IPR001647">
    <property type="entry name" value="HTH_TetR"/>
</dbReference>
<keyword evidence="2 4" id="KW-0238">DNA-binding</keyword>
<evidence type="ECO:0000256" key="1">
    <source>
        <dbReference type="ARBA" id="ARBA00023015"/>
    </source>
</evidence>
<proteinExistence type="predicted"/>
<keyword evidence="3" id="KW-0804">Transcription</keyword>
<dbReference type="Pfam" id="PF21993">
    <property type="entry name" value="TetR_C_13_2"/>
    <property type="match status" value="1"/>
</dbReference>
<name>A0A1Y6EU40_9GAMM</name>
<dbReference type="EMBL" id="FXWH01000001">
    <property type="protein sequence ID" value="SMQ65816.1"/>
    <property type="molecule type" value="Genomic_DNA"/>
</dbReference>
<evidence type="ECO:0000256" key="4">
    <source>
        <dbReference type="PROSITE-ProRule" id="PRU00335"/>
    </source>
</evidence>
<protein>
    <submittedName>
        <fullName evidence="6">Transcriptional regulator, TetR family</fullName>
    </submittedName>
</protein>
<organism evidence="6 7">
    <name type="scientific">Pseudidiomarina planktonica</name>
    <dbReference type="NCBI Taxonomy" id="1323738"/>
    <lineage>
        <taxon>Bacteria</taxon>
        <taxon>Pseudomonadati</taxon>
        <taxon>Pseudomonadota</taxon>
        <taxon>Gammaproteobacteria</taxon>
        <taxon>Alteromonadales</taxon>
        <taxon>Idiomarinaceae</taxon>
        <taxon>Pseudidiomarina</taxon>
    </lineage>
</organism>
<evidence type="ECO:0000256" key="2">
    <source>
        <dbReference type="ARBA" id="ARBA00023125"/>
    </source>
</evidence>
<dbReference type="AlphaFoldDB" id="A0A1Y6EU40"/>
<reference evidence="6" key="1">
    <citation type="submission" date="2017-04" db="EMBL/GenBank/DDBJ databases">
        <authorList>
            <person name="Afonso C.L."/>
            <person name="Miller P.J."/>
            <person name="Scott M.A."/>
            <person name="Spackman E."/>
            <person name="Goraichik I."/>
            <person name="Dimitrov K.M."/>
            <person name="Suarez D.L."/>
            <person name="Swayne D.E."/>
        </authorList>
    </citation>
    <scope>NUCLEOTIDE SEQUENCE [LARGE SCALE GENOMIC DNA]</scope>
    <source>
        <strain evidence="6">CGMCC 1.12458</strain>
    </source>
</reference>
<evidence type="ECO:0000313" key="6">
    <source>
        <dbReference type="EMBL" id="SMQ65816.1"/>
    </source>
</evidence>